<dbReference type="EMBL" id="AXCZ01000046">
    <property type="protein sequence ID" value="KGM13390.1"/>
    <property type="molecule type" value="Genomic_DNA"/>
</dbReference>
<feature type="region of interest" description="Disordered" evidence="1">
    <location>
        <begin position="125"/>
        <end position="183"/>
    </location>
</feature>
<dbReference type="Gene3D" id="1.10.287.1060">
    <property type="entry name" value="ESAT-6-like"/>
    <property type="match status" value="1"/>
</dbReference>
<sequence length="183" mass="19399">MELNHKDVHSAVVRLQQMVDKLVNERARLVDARLRQGQGKWTGNRSCEGFAQRYAQSLHGLDQSMETLTRLSGALGQALQGSARDLDASDERTAQALQAIVERCEEEITARQVCTPYDIDPQEMDNYEFTPPPVEAAPVDAGAAEQGGAPTSGGFGAPSGTPQPQAAAPAPTAGTGFGATPQP</sequence>
<organism evidence="2 3">
    <name type="scientific">Cellulomonas bogoriensis 69B4 = DSM 16987</name>
    <dbReference type="NCBI Taxonomy" id="1386082"/>
    <lineage>
        <taxon>Bacteria</taxon>
        <taxon>Bacillati</taxon>
        <taxon>Actinomycetota</taxon>
        <taxon>Actinomycetes</taxon>
        <taxon>Micrococcales</taxon>
        <taxon>Cellulomonadaceae</taxon>
        <taxon>Cellulomonas</taxon>
    </lineage>
</organism>
<gene>
    <name evidence="2" type="ORF">N869_14435</name>
</gene>
<dbReference type="Proteomes" id="UP000054314">
    <property type="component" value="Unassembled WGS sequence"/>
</dbReference>
<name>A0A0A0BZM0_9CELL</name>
<accession>A0A0A0BZM0</accession>
<reference evidence="2 3" key="1">
    <citation type="submission" date="2013-08" db="EMBL/GenBank/DDBJ databases">
        <title>Genome sequencing of Cellulomonas bogoriensis 69B4.</title>
        <authorList>
            <person name="Chen F."/>
            <person name="Li Y."/>
            <person name="Wang G."/>
        </authorList>
    </citation>
    <scope>NUCLEOTIDE SEQUENCE [LARGE SCALE GENOMIC DNA]</scope>
    <source>
        <strain evidence="2 3">69B4</strain>
    </source>
</reference>
<feature type="compositionally biased region" description="Low complexity" evidence="1">
    <location>
        <begin position="158"/>
        <end position="183"/>
    </location>
</feature>
<dbReference type="AlphaFoldDB" id="A0A0A0BZM0"/>
<evidence type="ECO:0000313" key="3">
    <source>
        <dbReference type="Proteomes" id="UP000054314"/>
    </source>
</evidence>
<evidence type="ECO:0000313" key="2">
    <source>
        <dbReference type="EMBL" id="KGM13390.1"/>
    </source>
</evidence>
<comment type="caution">
    <text evidence="2">The sequence shown here is derived from an EMBL/GenBank/DDBJ whole genome shotgun (WGS) entry which is preliminary data.</text>
</comment>
<keyword evidence="3" id="KW-1185">Reference proteome</keyword>
<protein>
    <submittedName>
        <fullName evidence="2">Uncharacterized protein</fullName>
    </submittedName>
</protein>
<evidence type="ECO:0000256" key="1">
    <source>
        <dbReference type="SAM" id="MobiDB-lite"/>
    </source>
</evidence>
<proteinExistence type="predicted"/>